<name>A0A0H4IEJ0_9GAMM</name>
<dbReference type="Gene3D" id="3.30.700.10">
    <property type="entry name" value="Glycoprotein, Type 4 Pilin"/>
    <property type="match status" value="1"/>
</dbReference>
<dbReference type="PANTHER" id="PTHR30093:SF47">
    <property type="entry name" value="TYPE IV PILUS NON-CORE MINOR PILIN PILE"/>
    <property type="match status" value="1"/>
</dbReference>
<keyword evidence="1" id="KW-0812">Transmembrane</keyword>
<evidence type="ECO:0000313" key="3">
    <source>
        <dbReference type="Proteomes" id="UP000036406"/>
    </source>
</evidence>
<dbReference type="PATRIC" id="fig|330734.3.peg.2933"/>
<sequence length="164" mass="17727">MRFNFHSVKRSTRRFSAGFTLIELMITVVIVAILASIALPSYTQYIARAKRADARTQLLQVAQFMQRFYAANDSFKKDRAGNDVIDQIPDSLKQSPADGSAIYQLSIPTATLTAFGYELRMAPVTGGSMGADSCGTFTLTSTGVRGVLVGGSAGDASLRNTCWK</sequence>
<dbReference type="AlphaFoldDB" id="A0A0H4IEJ0"/>
<dbReference type="PANTHER" id="PTHR30093">
    <property type="entry name" value="GENERAL SECRETION PATHWAY PROTEIN G"/>
    <property type="match status" value="1"/>
</dbReference>
<dbReference type="STRING" id="330734.ABA45_13965"/>
<dbReference type="InterPro" id="IPR012902">
    <property type="entry name" value="N_methyl_site"/>
</dbReference>
<dbReference type="Proteomes" id="UP000036406">
    <property type="component" value="Chromosome"/>
</dbReference>
<proteinExistence type="predicted"/>
<keyword evidence="1" id="KW-1133">Transmembrane helix</keyword>
<dbReference type="InterPro" id="IPR031982">
    <property type="entry name" value="PilE-like"/>
</dbReference>
<dbReference type="GO" id="GO:0043683">
    <property type="term" value="P:type IV pilus assembly"/>
    <property type="evidence" value="ECO:0007669"/>
    <property type="project" value="InterPro"/>
</dbReference>
<gene>
    <name evidence="2" type="ORF">ABA45_13965</name>
</gene>
<evidence type="ECO:0000313" key="2">
    <source>
        <dbReference type="EMBL" id="AKO53387.1"/>
    </source>
</evidence>
<feature type="transmembrane region" description="Helical" evidence="1">
    <location>
        <begin position="21"/>
        <end position="42"/>
    </location>
</feature>
<evidence type="ECO:0000256" key="1">
    <source>
        <dbReference type="SAM" id="Phobius"/>
    </source>
</evidence>
<dbReference type="NCBIfam" id="TIGR02532">
    <property type="entry name" value="IV_pilin_GFxxxE"/>
    <property type="match status" value="1"/>
</dbReference>
<dbReference type="KEGG" id="mpq:ABA45_13965"/>
<dbReference type="InterPro" id="IPR045584">
    <property type="entry name" value="Pilin-like"/>
</dbReference>
<keyword evidence="3" id="KW-1185">Reference proteome</keyword>
<dbReference type="SUPFAM" id="SSF54523">
    <property type="entry name" value="Pili subunits"/>
    <property type="match status" value="1"/>
</dbReference>
<dbReference type="PROSITE" id="PS00409">
    <property type="entry name" value="PROKAR_NTER_METHYL"/>
    <property type="match status" value="1"/>
</dbReference>
<protein>
    <submittedName>
        <fullName evidence="2">Fimbrial protein</fullName>
    </submittedName>
</protein>
<dbReference type="EMBL" id="CP011494">
    <property type="protein sequence ID" value="AKO53387.1"/>
    <property type="molecule type" value="Genomic_DNA"/>
</dbReference>
<accession>A0A0H4IEJ0</accession>
<dbReference type="Pfam" id="PF07963">
    <property type="entry name" value="N_methyl"/>
    <property type="match status" value="1"/>
</dbReference>
<dbReference type="Pfam" id="PF16732">
    <property type="entry name" value="ComP_DUS"/>
    <property type="match status" value="1"/>
</dbReference>
<organism evidence="2 3">
    <name type="scientific">Marinobacter psychrophilus</name>
    <dbReference type="NCBI Taxonomy" id="330734"/>
    <lineage>
        <taxon>Bacteria</taxon>
        <taxon>Pseudomonadati</taxon>
        <taxon>Pseudomonadota</taxon>
        <taxon>Gammaproteobacteria</taxon>
        <taxon>Pseudomonadales</taxon>
        <taxon>Marinobacteraceae</taxon>
        <taxon>Marinobacter</taxon>
    </lineage>
</organism>
<reference evidence="2 3" key="1">
    <citation type="submission" date="2015-05" db="EMBL/GenBank/DDBJ databases">
        <title>Complete genome of Marinobacter psychrophilus strain 20041T isolated from sea-ice of the Canadian Basin.</title>
        <authorList>
            <person name="Song L."/>
            <person name="Ren L."/>
            <person name="Yu Y."/>
            <person name="Wang X."/>
        </authorList>
    </citation>
    <scope>NUCLEOTIDE SEQUENCE [LARGE SCALE GENOMIC DNA]</scope>
    <source>
        <strain evidence="2 3">20041</strain>
    </source>
</reference>
<keyword evidence="1" id="KW-0472">Membrane</keyword>